<reference evidence="1" key="1">
    <citation type="submission" date="2021-02" db="EMBL/GenBank/DDBJ databases">
        <authorList>
            <consortium name="DOE Joint Genome Institute"/>
            <person name="Ahrendt S."/>
            <person name="Looney B.P."/>
            <person name="Miyauchi S."/>
            <person name="Morin E."/>
            <person name="Drula E."/>
            <person name="Courty P.E."/>
            <person name="Chicoki N."/>
            <person name="Fauchery L."/>
            <person name="Kohler A."/>
            <person name="Kuo A."/>
            <person name="Labutti K."/>
            <person name="Pangilinan J."/>
            <person name="Lipzen A."/>
            <person name="Riley R."/>
            <person name="Andreopoulos W."/>
            <person name="He G."/>
            <person name="Johnson J."/>
            <person name="Barry K.W."/>
            <person name="Grigoriev I.V."/>
            <person name="Nagy L."/>
            <person name="Hibbett D."/>
            <person name="Henrissat B."/>
            <person name="Matheny P.B."/>
            <person name="Labbe J."/>
            <person name="Martin F."/>
        </authorList>
    </citation>
    <scope>NUCLEOTIDE SEQUENCE</scope>
    <source>
        <strain evidence="1">EC-137</strain>
    </source>
</reference>
<evidence type="ECO:0000313" key="1">
    <source>
        <dbReference type="EMBL" id="KAI0036771.1"/>
    </source>
</evidence>
<protein>
    <submittedName>
        <fullName evidence="1">RTA1-like protein</fullName>
    </submittedName>
</protein>
<keyword evidence="2" id="KW-1185">Reference proteome</keyword>
<dbReference type="EMBL" id="MU273468">
    <property type="protein sequence ID" value="KAI0036771.1"/>
    <property type="molecule type" value="Genomic_DNA"/>
</dbReference>
<accession>A0ACB8QZI2</accession>
<gene>
    <name evidence="1" type="ORF">K488DRAFT_75769</name>
</gene>
<proteinExistence type="predicted"/>
<reference evidence="1" key="2">
    <citation type="journal article" date="2022" name="New Phytol.">
        <title>Evolutionary transition to the ectomycorrhizal habit in the genomes of a hyperdiverse lineage of mushroom-forming fungi.</title>
        <authorList>
            <person name="Looney B."/>
            <person name="Miyauchi S."/>
            <person name="Morin E."/>
            <person name="Drula E."/>
            <person name="Courty P.E."/>
            <person name="Kohler A."/>
            <person name="Kuo A."/>
            <person name="LaButti K."/>
            <person name="Pangilinan J."/>
            <person name="Lipzen A."/>
            <person name="Riley R."/>
            <person name="Andreopoulos W."/>
            <person name="He G."/>
            <person name="Johnson J."/>
            <person name="Nolan M."/>
            <person name="Tritt A."/>
            <person name="Barry K.W."/>
            <person name="Grigoriev I.V."/>
            <person name="Nagy L.G."/>
            <person name="Hibbett D."/>
            <person name="Henrissat B."/>
            <person name="Matheny P.B."/>
            <person name="Labbe J."/>
            <person name="Martin F.M."/>
        </authorList>
    </citation>
    <scope>NUCLEOTIDE SEQUENCE</scope>
    <source>
        <strain evidence="1">EC-137</strain>
    </source>
</reference>
<sequence length="328" mass="36175">MLRLLSFLAAIAVAHARQFGPQLPHPANPFADPKNDPYNPLGYIASDTLTAIAFSFVLTSAIVQTFMMRKWGAWWMSCMVIGEYTFAVGTGSRFGLARQPESRPIYIVEYLFVVLSPCAFIAADYVLLGRLARHLNAGQHLLIRPSRIMITFVVSDITTFLIQAAGGGVSIGANTPQQAKTGSNIFLAGLAIQLVSFLTFSAIFVYFVLRVHKFEPQAWTRDAGKRWYDDWRALAAALALSCIGIVIRSFYRVVELTQGFQGPIAENEPLFYGLDTLPLFIAVVVYVPFWPGRFILPQVHPPVGKDAEATPTNTAGERNKVSTVSEPQ</sequence>
<comment type="caution">
    <text evidence="1">The sequence shown here is derived from an EMBL/GenBank/DDBJ whole genome shotgun (WGS) entry which is preliminary data.</text>
</comment>
<evidence type="ECO:0000313" key="2">
    <source>
        <dbReference type="Proteomes" id="UP000814128"/>
    </source>
</evidence>
<dbReference type="Proteomes" id="UP000814128">
    <property type="component" value="Unassembled WGS sequence"/>
</dbReference>
<organism evidence="1 2">
    <name type="scientific">Vararia minispora EC-137</name>
    <dbReference type="NCBI Taxonomy" id="1314806"/>
    <lineage>
        <taxon>Eukaryota</taxon>
        <taxon>Fungi</taxon>
        <taxon>Dikarya</taxon>
        <taxon>Basidiomycota</taxon>
        <taxon>Agaricomycotina</taxon>
        <taxon>Agaricomycetes</taxon>
        <taxon>Russulales</taxon>
        <taxon>Lachnocladiaceae</taxon>
        <taxon>Vararia</taxon>
    </lineage>
</organism>
<name>A0ACB8QZI2_9AGAM</name>